<evidence type="ECO:0000313" key="3">
    <source>
        <dbReference type="Proteomes" id="UP000284407"/>
    </source>
</evidence>
<dbReference type="Proteomes" id="UP000284407">
    <property type="component" value="Unassembled WGS sequence"/>
</dbReference>
<reference evidence="2 3" key="1">
    <citation type="submission" date="2018-09" db="EMBL/GenBank/DDBJ databases">
        <title>Genomic Encyclopedia of Archaeal and Bacterial Type Strains, Phase II (KMG-II): from individual species to whole genera.</title>
        <authorList>
            <person name="Goeker M."/>
        </authorList>
    </citation>
    <scope>NUCLEOTIDE SEQUENCE [LARGE SCALE GENOMIC DNA]</scope>
    <source>
        <strain evidence="2 3">DSM 11458</strain>
    </source>
</reference>
<dbReference type="EMBL" id="RAQK01000001">
    <property type="protein sequence ID" value="RKE97627.1"/>
    <property type="molecule type" value="Genomic_DNA"/>
</dbReference>
<protein>
    <submittedName>
        <fullName evidence="2">Uncharacterized protein</fullName>
    </submittedName>
</protein>
<keyword evidence="3" id="KW-1185">Reference proteome</keyword>
<sequence length="174" mass="19858">MALTAKERKQNQLAREQEELRKQPDSTFEFLDTPFYQAVEDGMSLSDVELMFDLMGLEPPVFEDDRGPTAFASDVCFLTDEDRDEAYQGYAGSIGRAEVMVDHLMDAAIELAGVIKHYKKHALKKKRAEIEAADLSDPDKRREALHTITRIARIEEALDKNVRRTLPQWMVKGI</sequence>
<gene>
    <name evidence="2" type="ORF">C8N30_2241</name>
</gene>
<dbReference type="RefSeq" id="WP_025061016.1">
    <property type="nucleotide sequence ID" value="NZ_RAQK01000001.1"/>
</dbReference>
<feature type="region of interest" description="Disordered" evidence="1">
    <location>
        <begin position="1"/>
        <end position="24"/>
    </location>
</feature>
<evidence type="ECO:0000256" key="1">
    <source>
        <dbReference type="SAM" id="MobiDB-lite"/>
    </source>
</evidence>
<organism evidence="2 3">
    <name type="scientific">Sulfitobacter guttiformis</name>
    <dbReference type="NCBI Taxonomy" id="74349"/>
    <lineage>
        <taxon>Bacteria</taxon>
        <taxon>Pseudomonadati</taxon>
        <taxon>Pseudomonadota</taxon>
        <taxon>Alphaproteobacteria</taxon>
        <taxon>Rhodobacterales</taxon>
        <taxon>Roseobacteraceae</taxon>
        <taxon>Sulfitobacter</taxon>
    </lineage>
</organism>
<evidence type="ECO:0000313" key="2">
    <source>
        <dbReference type="EMBL" id="RKE97627.1"/>
    </source>
</evidence>
<proteinExistence type="predicted"/>
<dbReference type="AlphaFoldDB" id="A0A420DU35"/>
<accession>A0A420DU35</accession>
<comment type="caution">
    <text evidence="2">The sequence shown here is derived from an EMBL/GenBank/DDBJ whole genome shotgun (WGS) entry which is preliminary data.</text>
</comment>
<dbReference type="OrthoDB" id="8421236at2"/>
<name>A0A420DU35_9RHOB</name>